<keyword evidence="3" id="KW-1185">Reference proteome</keyword>
<organism evidence="2 3">
    <name type="scientific">Apiospora kogelbergensis</name>
    <dbReference type="NCBI Taxonomy" id="1337665"/>
    <lineage>
        <taxon>Eukaryota</taxon>
        <taxon>Fungi</taxon>
        <taxon>Dikarya</taxon>
        <taxon>Ascomycota</taxon>
        <taxon>Pezizomycotina</taxon>
        <taxon>Sordariomycetes</taxon>
        <taxon>Xylariomycetidae</taxon>
        <taxon>Amphisphaeriales</taxon>
        <taxon>Apiosporaceae</taxon>
        <taxon>Apiospora</taxon>
    </lineage>
</organism>
<evidence type="ECO:0000313" key="3">
    <source>
        <dbReference type="Proteomes" id="UP001392437"/>
    </source>
</evidence>
<dbReference type="Proteomes" id="UP001392437">
    <property type="component" value="Unassembled WGS sequence"/>
</dbReference>
<reference evidence="2 3" key="1">
    <citation type="submission" date="2023-01" db="EMBL/GenBank/DDBJ databases">
        <title>Analysis of 21 Apiospora genomes using comparative genomics revels a genus with tremendous synthesis potential of carbohydrate active enzymes and secondary metabolites.</title>
        <authorList>
            <person name="Sorensen T."/>
        </authorList>
    </citation>
    <scope>NUCLEOTIDE SEQUENCE [LARGE SCALE GENOMIC DNA]</scope>
    <source>
        <strain evidence="2 3">CBS 117206</strain>
    </source>
</reference>
<gene>
    <name evidence="2" type="ORF">PG999_014459</name>
</gene>
<accession>A0AAW0Q3D7</accession>
<evidence type="ECO:0000313" key="2">
    <source>
        <dbReference type="EMBL" id="KAK8092872.1"/>
    </source>
</evidence>
<comment type="caution">
    <text evidence="2">The sequence shown here is derived from an EMBL/GenBank/DDBJ whole genome shotgun (WGS) entry which is preliminary data.</text>
</comment>
<proteinExistence type="predicted"/>
<evidence type="ECO:0000256" key="1">
    <source>
        <dbReference type="SAM" id="MobiDB-lite"/>
    </source>
</evidence>
<dbReference type="EMBL" id="JAQQWP010000012">
    <property type="protein sequence ID" value="KAK8092872.1"/>
    <property type="molecule type" value="Genomic_DNA"/>
</dbReference>
<protein>
    <submittedName>
        <fullName evidence="2">Uncharacterized protein</fullName>
    </submittedName>
</protein>
<dbReference type="AlphaFoldDB" id="A0AAW0Q3D7"/>
<feature type="region of interest" description="Disordered" evidence="1">
    <location>
        <begin position="75"/>
        <end position="105"/>
    </location>
</feature>
<name>A0AAW0Q3D7_9PEZI</name>
<sequence length="105" mass="11276">MTEELRVVALADDCVNDDDDDSVVGDDVDNDALELVDESMANEELDDCTDEDEVGGCWQSWMCSALKPPTSWSMIDLPVGAGTSSPPTPQGRGAQQAMPETKRPS</sequence>